<dbReference type="OrthoDB" id="342264at2759"/>
<dbReference type="EMBL" id="CP012525">
    <property type="protein sequence ID" value="ALC43378.1"/>
    <property type="molecule type" value="Genomic_DNA"/>
</dbReference>
<gene>
    <name evidence="8" type="ORF">Dbus_chr3Lg544</name>
</gene>
<dbReference type="InterPro" id="IPR051579">
    <property type="entry name" value="DDR_Transcriptional_Reg"/>
</dbReference>
<dbReference type="AlphaFoldDB" id="A0A0M4E8U8"/>
<sequence>MVTLRFTASEKPMLFLEPDIIYRIGSRSGLELHSDDESMELAHATITLLSDDTVKLCAVGGRIYVNGSETEVRRITRTDANNGQVELRFGNAAAKLHFIDFEEALNSTGLAEDSVDITPDSFLIPETAPASANATSNMDSFNIPETQAVNFAMCDDFIIPETQDVRPALSNAPEPNVSEDDSSELGSQIRMCTQDFNEVNEDAFDDLDSSLLLKQASESKFNQTTDTSALNWSVTTPGRFEQDVTGKVPDADVPCTPDILELLEGNYSNEGQEAPATLETPEETPQDAIEDFDSSLLLKPARASKCNQVKDTTTLNWTGTNRNSTKHQHQSVRSEGHCITPELFQQDEAGKAEATDLPRTSDILELLEGNNSNEDQQASAALETPETTPTEQQERHEQDFIATQLFVRQDAIDDFDSSLLMEPPRRVSSTKIGNLVVPAISTNNSKRCSINHQDAQDLLPTQPFLKLKDLVDNQGNFQDFIATQAFISVAALEPSEDVPTEQQEQEHHDQDFMPTQPFVRFSSTKVDNVMESAISTNNSNNQYAQDFIPTQPFVKRKHQENLQDFIPTQAFTSPTVSPKATPPTQDMLATQLFVPQNEKTVAVVAENALDITNTLSMYDELDNELIGLVALADQSISPSDNQNLSESRLLELTGQLRIRQEPASAKVKKVRTVSTDSSVSGSESALSHRLLKSRNRKTKAVFKSTTSTPATKVHVAAKKEDLQSDSEDSNSIKQAASLNSQRLVRIRNCSLLAESFKYQAAEAILNKSQLNGEKTKAEQPTSSEASAQLHSLKDINSYLRSIKYSGHKIKISTSMCNLKQLEKLLSSLRNAIELSADPVRSDVLIMDRGERTYKFLVTVASGKPILCTKWLQSLKDTRSITVKPTHLFNDDKFETQYKFQPLATTKQAKLLRNIDFMLGTEIQPSAQELKAIIECAGGTVFTKPPRKNRFYMVASKDDMRSFQSLHSCDNVVYIKTEGVMQALVQNRVELLESYKLDIS</sequence>
<dbReference type="InterPro" id="IPR036420">
    <property type="entry name" value="BRCT_dom_sf"/>
</dbReference>
<dbReference type="Gene3D" id="2.60.200.20">
    <property type="match status" value="1"/>
</dbReference>
<dbReference type="PANTHER" id="PTHR23196">
    <property type="entry name" value="PAX TRANSCRIPTION ACTIVATION DOMAIN INTERACTING PROTEIN"/>
    <property type="match status" value="1"/>
</dbReference>
<dbReference type="PROSITE" id="PS50172">
    <property type="entry name" value="BRCT"/>
    <property type="match status" value="1"/>
</dbReference>
<comment type="subcellular location">
    <subcellularLocation>
        <location evidence="1">Nucleus</location>
    </subcellularLocation>
</comment>
<dbReference type="Gene3D" id="3.40.50.10190">
    <property type="entry name" value="BRCT domain"/>
    <property type="match status" value="2"/>
</dbReference>
<dbReference type="Pfam" id="PF16589">
    <property type="entry name" value="BRCT_2"/>
    <property type="match status" value="1"/>
</dbReference>
<dbReference type="Proteomes" id="UP000494163">
    <property type="component" value="Chromosome 3L"/>
</dbReference>
<dbReference type="GO" id="GO:0006974">
    <property type="term" value="P:DNA damage response"/>
    <property type="evidence" value="ECO:0007669"/>
    <property type="project" value="UniProtKB-KW"/>
</dbReference>
<dbReference type="CDD" id="cd17744">
    <property type="entry name" value="BRCT_MDC1_rpt1"/>
    <property type="match status" value="1"/>
</dbReference>
<keyword evidence="2" id="KW-0227">DNA damage</keyword>
<name>A0A0M4E8U8_DROBS</name>
<keyword evidence="9" id="KW-1185">Reference proteome</keyword>
<evidence type="ECO:0000256" key="1">
    <source>
        <dbReference type="ARBA" id="ARBA00004123"/>
    </source>
</evidence>
<evidence type="ECO:0000259" key="7">
    <source>
        <dbReference type="PROSITE" id="PS50172"/>
    </source>
</evidence>
<dbReference type="STRING" id="30019.A0A0M4E8U8"/>
<evidence type="ECO:0000256" key="5">
    <source>
        <dbReference type="ARBA" id="ARBA00030146"/>
    </source>
</evidence>
<dbReference type="SUPFAM" id="SSF52113">
    <property type="entry name" value="BRCT domain"/>
    <property type="match status" value="1"/>
</dbReference>
<dbReference type="SMART" id="SM00292">
    <property type="entry name" value="BRCT"/>
    <property type="match status" value="2"/>
</dbReference>
<feature type="domain" description="BRCT" evidence="7">
    <location>
        <begin position="906"/>
        <end position="996"/>
    </location>
</feature>
<dbReference type="InterPro" id="IPR040513">
    <property type="entry name" value="MU2_FHA"/>
</dbReference>
<evidence type="ECO:0000256" key="2">
    <source>
        <dbReference type="ARBA" id="ARBA00022763"/>
    </source>
</evidence>
<evidence type="ECO:0000256" key="6">
    <source>
        <dbReference type="SAM" id="MobiDB-lite"/>
    </source>
</evidence>
<dbReference type="Pfam" id="PF18221">
    <property type="entry name" value="MU2_FHA"/>
    <property type="match status" value="1"/>
</dbReference>
<dbReference type="SMR" id="A0A0M4E8U8"/>
<evidence type="ECO:0000313" key="9">
    <source>
        <dbReference type="Proteomes" id="UP000494163"/>
    </source>
</evidence>
<feature type="region of interest" description="Disordered" evidence="6">
    <location>
        <begin position="373"/>
        <end position="395"/>
    </location>
</feature>
<evidence type="ECO:0000313" key="8">
    <source>
        <dbReference type="EMBL" id="ALC43378.1"/>
    </source>
</evidence>
<organism evidence="8 9">
    <name type="scientific">Drosophila busckii</name>
    <name type="common">Fruit fly</name>
    <dbReference type="NCBI Taxonomy" id="30019"/>
    <lineage>
        <taxon>Eukaryota</taxon>
        <taxon>Metazoa</taxon>
        <taxon>Ecdysozoa</taxon>
        <taxon>Arthropoda</taxon>
        <taxon>Hexapoda</taxon>
        <taxon>Insecta</taxon>
        <taxon>Pterygota</taxon>
        <taxon>Neoptera</taxon>
        <taxon>Endopterygota</taxon>
        <taxon>Diptera</taxon>
        <taxon>Brachycera</taxon>
        <taxon>Muscomorpha</taxon>
        <taxon>Ephydroidea</taxon>
        <taxon>Drosophilidae</taxon>
        <taxon>Drosophila</taxon>
    </lineage>
</organism>
<keyword evidence="3" id="KW-0539">Nucleus</keyword>
<proteinExistence type="predicted"/>
<dbReference type="GO" id="GO:0005634">
    <property type="term" value="C:nucleus"/>
    <property type="evidence" value="ECO:0007669"/>
    <property type="project" value="UniProtKB-SubCell"/>
</dbReference>
<dbReference type="InterPro" id="IPR001357">
    <property type="entry name" value="BRCT_dom"/>
</dbReference>
<accession>A0A0M4E8U8</accession>
<protein>
    <recommendedName>
        <fullName evidence="4">PAX-interacting protein 1</fullName>
    </recommendedName>
    <alternativeName>
        <fullName evidence="5">PAX transactivation activation domain-interacting protein</fullName>
    </alternativeName>
</protein>
<evidence type="ECO:0000256" key="3">
    <source>
        <dbReference type="ARBA" id="ARBA00023242"/>
    </source>
</evidence>
<reference evidence="8 9" key="1">
    <citation type="submission" date="2015-08" db="EMBL/GenBank/DDBJ databases">
        <title>Ancestral chromatin configuration constrains chromatin evolution on differentiating sex chromosomes in Drosophila.</title>
        <authorList>
            <person name="Zhou Q."/>
            <person name="Bachtrog D."/>
        </authorList>
    </citation>
    <scope>NUCLEOTIDE SEQUENCE [LARGE SCALE GENOMIC DNA]</scope>
    <source>
        <tissue evidence="8">Whole larvae</tissue>
    </source>
</reference>
<dbReference type="PANTHER" id="PTHR23196:SF1">
    <property type="entry name" value="PAX-INTERACTING PROTEIN 1"/>
    <property type="match status" value="1"/>
</dbReference>
<evidence type="ECO:0000256" key="4">
    <source>
        <dbReference type="ARBA" id="ARBA00023858"/>
    </source>
</evidence>